<dbReference type="GO" id="GO:0019899">
    <property type="term" value="F:enzyme binding"/>
    <property type="evidence" value="ECO:0007669"/>
    <property type="project" value="TreeGrafter"/>
</dbReference>
<dbReference type="PROSITE" id="PS01272">
    <property type="entry name" value="GCKR"/>
    <property type="match status" value="1"/>
</dbReference>
<evidence type="ECO:0000313" key="5">
    <source>
        <dbReference type="Proteomes" id="UP001044222"/>
    </source>
</evidence>
<dbReference type="GO" id="GO:0005829">
    <property type="term" value="C:cytosol"/>
    <property type="evidence" value="ECO:0007669"/>
    <property type="project" value="TreeGrafter"/>
</dbReference>
<feature type="domain" description="SIS" evidence="3">
    <location>
        <begin position="288"/>
        <end position="466"/>
    </location>
</feature>
<dbReference type="Gene3D" id="3.40.50.12620">
    <property type="match status" value="1"/>
</dbReference>
<dbReference type="Pfam" id="PF20741">
    <property type="entry name" value="GKRP-like_C"/>
    <property type="match status" value="1"/>
</dbReference>
<sequence length="574" mass="63686">MDRWEMPSYEPDLPITEKSNSRTRDMDRAQPEQLVQLLRDCDTEIFQHLWEGGAGYQGLYSDSVVQTIVHVARNVEEILKCPEDSLIVMSGCGTSGRLAYLLATSFNRLLKRLKKQEEAPEDSPHLGALNLEQVCAGKRRILFIGISCGLSAPFVAGQLDFCMDNLNVFTPVLIGFNPVNMARNEPIPGWTPTFRTVTERMLQMQETHRAFIINPAVGPEPLSGSSRMKAGSATKILLETLLWAAHTSALSHTHTTHRDVLNLLRDYEHVHRITYSQSDQIAVLVKQAGSSLKKGRHVYYVGWHTLGVMGIIDASECVPTFGADVGDICGFINEGYAEMGNAEGDLSSLGPEFCIGHKDFVRTTLPNVTESDSVIFLFTLGDDLHAVEDLALCVKQRTLGLYAVIHASGPHSVPDNIKEVFASVMTFTWPSTSEEENSFLRTLQVELATKWVLNAVSTGAHILKGKIYRNYMMDLKVTNSKLFRRAVSLLQMFSGCPEELCHGALIQVIYSTDQPTEEMNTAPLTEHAHTANTSSKVVPTALLMLRWRCSVHEARARLDGHMIIRDAVEACLTA</sequence>
<dbReference type="GO" id="GO:0009750">
    <property type="term" value="P:response to fructose"/>
    <property type="evidence" value="ECO:0007669"/>
    <property type="project" value="TreeGrafter"/>
</dbReference>
<dbReference type="Gene3D" id="1.10.8.1080">
    <property type="match status" value="1"/>
</dbReference>
<evidence type="ECO:0000256" key="1">
    <source>
        <dbReference type="ARBA" id="ARBA00023277"/>
    </source>
</evidence>
<dbReference type="GO" id="GO:1901135">
    <property type="term" value="P:carbohydrate derivative metabolic process"/>
    <property type="evidence" value="ECO:0007669"/>
    <property type="project" value="InterPro"/>
</dbReference>
<organism evidence="4 5">
    <name type="scientific">Anguilla anguilla</name>
    <name type="common">European freshwater eel</name>
    <name type="synonym">Muraena anguilla</name>
    <dbReference type="NCBI Taxonomy" id="7936"/>
    <lineage>
        <taxon>Eukaryota</taxon>
        <taxon>Metazoa</taxon>
        <taxon>Chordata</taxon>
        <taxon>Craniata</taxon>
        <taxon>Vertebrata</taxon>
        <taxon>Euteleostomi</taxon>
        <taxon>Actinopterygii</taxon>
        <taxon>Neopterygii</taxon>
        <taxon>Teleostei</taxon>
        <taxon>Anguilliformes</taxon>
        <taxon>Anguillidae</taxon>
        <taxon>Anguilla</taxon>
    </lineage>
</organism>
<dbReference type="GO" id="GO:0070095">
    <property type="term" value="F:fructose-6-phosphate binding"/>
    <property type="evidence" value="ECO:0007669"/>
    <property type="project" value="TreeGrafter"/>
</dbReference>
<proteinExistence type="predicted"/>
<dbReference type="PROSITE" id="PS51464">
    <property type="entry name" value="SIS"/>
    <property type="match status" value="2"/>
</dbReference>
<dbReference type="FunFam" id="3.40.50.12620:FF:000001">
    <property type="entry name" value="Glucokinase regulatory protein"/>
    <property type="match status" value="1"/>
</dbReference>
<accession>A0A9D3MYY7</accession>
<dbReference type="GO" id="GO:0005654">
    <property type="term" value="C:nucleoplasm"/>
    <property type="evidence" value="ECO:0007669"/>
    <property type="project" value="TreeGrafter"/>
</dbReference>
<comment type="caution">
    <text evidence="4">The sequence shown here is derived from an EMBL/GenBank/DDBJ whole genome shotgun (WGS) entry which is preliminary data.</text>
</comment>
<name>A0A9D3MYY7_ANGAN</name>
<dbReference type="PANTHER" id="PTHR10088">
    <property type="entry name" value="GLUCOKINASE REGULATORY PROTEIN"/>
    <property type="match status" value="1"/>
</dbReference>
<dbReference type="SUPFAM" id="SSF53697">
    <property type="entry name" value="SIS domain"/>
    <property type="match status" value="2"/>
</dbReference>
<keyword evidence="5" id="KW-1185">Reference proteome</keyword>
<dbReference type="Gene3D" id="3.40.50.10490">
    <property type="entry name" value="Glucose-6-phosphate isomerase like protein, domain 1"/>
    <property type="match status" value="1"/>
</dbReference>
<gene>
    <name evidence="4" type="ORF">ANANG_G00001830</name>
</gene>
<evidence type="ECO:0000313" key="4">
    <source>
        <dbReference type="EMBL" id="KAG5855895.1"/>
    </source>
</evidence>
<dbReference type="InterPro" id="IPR046348">
    <property type="entry name" value="SIS_dom_sf"/>
</dbReference>
<evidence type="ECO:0000259" key="3">
    <source>
        <dbReference type="PROSITE" id="PS51464"/>
    </source>
</evidence>
<dbReference type="AlphaFoldDB" id="A0A9D3MYY7"/>
<dbReference type="InterPro" id="IPR005486">
    <property type="entry name" value="Glucokinase_regulatory_CS"/>
</dbReference>
<dbReference type="InterPro" id="IPR054017">
    <property type="entry name" value="GKRP_SIS_2"/>
</dbReference>
<protein>
    <recommendedName>
        <fullName evidence="3">SIS domain-containing protein</fullName>
    </recommendedName>
</protein>
<dbReference type="PANTHER" id="PTHR10088:SF4">
    <property type="entry name" value="GLUCOKINASE REGULATORY PROTEIN"/>
    <property type="match status" value="1"/>
</dbReference>
<keyword evidence="1" id="KW-0119">Carbohydrate metabolism</keyword>
<dbReference type="GO" id="GO:0030246">
    <property type="term" value="F:carbohydrate binding"/>
    <property type="evidence" value="ECO:0007669"/>
    <property type="project" value="TreeGrafter"/>
</dbReference>
<feature type="domain" description="SIS" evidence="3">
    <location>
        <begin position="74"/>
        <end position="255"/>
    </location>
</feature>
<reference evidence="4" key="1">
    <citation type="submission" date="2021-01" db="EMBL/GenBank/DDBJ databases">
        <title>A chromosome-scale assembly of European eel, Anguilla anguilla.</title>
        <authorList>
            <person name="Henkel C."/>
            <person name="Jong-Raadsen S.A."/>
            <person name="Dufour S."/>
            <person name="Weltzien F.-A."/>
            <person name="Palstra A.P."/>
            <person name="Pelster B."/>
            <person name="Spaink H.P."/>
            <person name="Van Den Thillart G.E."/>
            <person name="Jansen H."/>
            <person name="Zahm M."/>
            <person name="Klopp C."/>
            <person name="Cedric C."/>
            <person name="Louis A."/>
            <person name="Berthelot C."/>
            <person name="Parey E."/>
            <person name="Roest Crollius H."/>
            <person name="Montfort J."/>
            <person name="Robinson-Rechavi M."/>
            <person name="Bucao C."/>
            <person name="Bouchez O."/>
            <person name="Gislard M."/>
            <person name="Lluch J."/>
            <person name="Milhes M."/>
            <person name="Lampietro C."/>
            <person name="Lopez Roques C."/>
            <person name="Donnadieu C."/>
            <person name="Braasch I."/>
            <person name="Desvignes T."/>
            <person name="Postlethwait J."/>
            <person name="Bobe J."/>
            <person name="Guiguen Y."/>
            <person name="Dirks R."/>
        </authorList>
    </citation>
    <scope>NUCLEOTIDE SEQUENCE</scope>
    <source>
        <strain evidence="4">Tag_6206</strain>
        <tissue evidence="4">Liver</tissue>
    </source>
</reference>
<dbReference type="GO" id="GO:0004857">
    <property type="term" value="F:enzyme inhibitor activity"/>
    <property type="evidence" value="ECO:0007669"/>
    <property type="project" value="TreeGrafter"/>
</dbReference>
<dbReference type="GO" id="GO:0042593">
    <property type="term" value="P:glucose homeostasis"/>
    <property type="evidence" value="ECO:0007669"/>
    <property type="project" value="TreeGrafter"/>
</dbReference>
<dbReference type="FunFam" id="1.10.8.1080:FF:000002">
    <property type="entry name" value="Glucokinase regulatory protein"/>
    <property type="match status" value="1"/>
</dbReference>
<dbReference type="InterPro" id="IPR001347">
    <property type="entry name" value="SIS_dom"/>
</dbReference>
<dbReference type="Pfam" id="PF22198">
    <property type="entry name" value="GKRP_SIS_2"/>
    <property type="match status" value="1"/>
</dbReference>
<dbReference type="Proteomes" id="UP001044222">
    <property type="component" value="Unassembled WGS sequence"/>
</dbReference>
<dbReference type="Pfam" id="PF22645">
    <property type="entry name" value="GKRP_SIS_N"/>
    <property type="match status" value="1"/>
</dbReference>
<evidence type="ECO:0000256" key="2">
    <source>
        <dbReference type="SAM" id="MobiDB-lite"/>
    </source>
</evidence>
<feature type="region of interest" description="Disordered" evidence="2">
    <location>
        <begin position="1"/>
        <end position="27"/>
    </location>
</feature>
<dbReference type="InterPro" id="IPR040190">
    <property type="entry name" value="MURQ/GCKR"/>
</dbReference>
<dbReference type="EMBL" id="JAFIRN010000001">
    <property type="protein sequence ID" value="KAG5855895.1"/>
    <property type="molecule type" value="Genomic_DNA"/>
</dbReference>